<reference evidence="4" key="1">
    <citation type="submission" date="2014-08" db="EMBL/GenBank/DDBJ databases">
        <title>Comparative genomics of the Paenibacillus odorifer group.</title>
        <authorList>
            <person name="den Bakker H.C."/>
            <person name="Tsai Y.-C.Y.-C."/>
            <person name="Martin N."/>
            <person name="Korlach J."/>
            <person name="Wiedmann M."/>
        </authorList>
    </citation>
    <scope>NUCLEOTIDE SEQUENCE [LARGE SCALE GENOMIC DNA]</scope>
    <source>
        <strain evidence="4">DSM 13188</strain>
    </source>
</reference>
<protein>
    <recommendedName>
        <fullName evidence="3">SLH domain-containing protein</fullName>
    </recommendedName>
</protein>
<feature type="domain" description="SLH" evidence="3">
    <location>
        <begin position="1290"/>
        <end position="1349"/>
    </location>
</feature>
<accession>A0A089LQ15</accession>
<dbReference type="InterPro" id="IPR001119">
    <property type="entry name" value="SLH_dom"/>
</dbReference>
<dbReference type="PANTHER" id="PTHR43308">
    <property type="entry name" value="OUTER MEMBRANE PROTEIN ALPHA-RELATED"/>
    <property type="match status" value="1"/>
</dbReference>
<dbReference type="InterPro" id="IPR011801">
    <property type="entry name" value="Swm_rep_I_cyn"/>
</dbReference>
<evidence type="ECO:0000256" key="1">
    <source>
        <dbReference type="ARBA" id="ARBA00022729"/>
    </source>
</evidence>
<dbReference type="NCBIfam" id="TIGR02059">
    <property type="entry name" value="swm_rep_I"/>
    <property type="match status" value="4"/>
</dbReference>
<evidence type="ECO:0000256" key="2">
    <source>
        <dbReference type="SAM" id="SignalP"/>
    </source>
</evidence>
<dbReference type="HOGENOM" id="CLU_257796_0_0_9"/>
<dbReference type="PROSITE" id="PS51272">
    <property type="entry name" value="SLH"/>
    <property type="match status" value="3"/>
</dbReference>
<dbReference type="Pfam" id="PF13205">
    <property type="entry name" value="Big_5"/>
    <property type="match status" value="3"/>
</dbReference>
<gene>
    <name evidence="4" type="ORF">PBOR_33630</name>
</gene>
<feature type="domain" description="SLH" evidence="3">
    <location>
        <begin position="1159"/>
        <end position="1219"/>
    </location>
</feature>
<feature type="signal peptide" evidence="2">
    <location>
        <begin position="1"/>
        <end position="19"/>
    </location>
</feature>
<sequence length="1349" mass="142759">MKKRISIWTAIILSGSMMMGTWQPLSGFTNPAVYAAAEFGITVSPSAGAYYVNTGANLGLRFDRQVNPQNGKITITNSESKEVFVEIPIGSYGLVGTSNAYDIKWGGDKKLAPNTKYTASIPQGLFKDSEGNGSAATSWSFVTAPENDTSIAASELTPANNSRVDAAGLTQLSFKLNKRLLKGGGTVRLMSSFNNDVVQEFRIWDDVPAVDVQSDASSTTVKLTIAANKVAAGSNYYILIDSYAFKADDNRTFAGISSGNVWSFSTVGGEAKNITTVPDKGAVNVPTTEVFRLNFDRPMMPGSGYITVSPGTTDDSRTRWINVNSTSVVGGGEKSIAFTPATNDSPLLSGTTYTVTIPQGAFYDRDGNVFPASGPYTWTFTTTPLSGLAAAALSPADRSESVGVSKAMTITFNRDAVYNSTIIDGVQLYKSNGTKVPVNVSNGASAKEFIISPNTALDPATTYYVDIAKGVFTDANTAGLVYDGISGKTSWSFQTEVMDTTAPALVSAQLDNNRTIRLKYNETLNSGMALLYSSFAVTVNEEKRTIEGLYVQGDSVYVTLATGVAVGQVVKISYSGGLRTIQDSHGNSAGTFTLQQVTNSIQSALPSPRDGVLSGKTVTLNFNDSLKAVSANAYTQFYVYADGGSLGVNSISSSGSSVVLGLNNAASSGQTIRVSYYAGSYPLQDQYGQSIANFNDFYIRNTSDTTAPVFQNAVGTGNKIVLTYNEGISSSALPLNSQFSVLVGSTSTPNYVTGVSVSGTQVTLTLQSTLALNQYTTISYVPGSAGLSDLNGNRAAYLNLQAVSVSGSTGTSVPDISSATISGDEITVTFSKNMQASSASLYTNQFGVRVDGNSVGVQSYYVSGNVLKLTLSAIVKTGQVVDLSYMAGSGAITDASGIPLPSFTALSVYNGAGTSSANSSRPSYLGTLAASEFGQEYPLLKSDSATVADDRSVYSQSVKRYTLTADRLTASYDYLYKLGTSVLAFEVPSTELAAYVALPLKPLLTAVNRDKKATMVVRFGDNLYTLPLNNVDMNSLAASLVADSSNISLILRMEKVPAGTFTPFEQKLQSQGLQTITGLTDIRLTASISSNYANASALSVEAEYTARTTATLNSDQTSAVRLDLAYYDATYLPTKISTAGSNTVIRAKTVGNQVVGTFLSTRTFSDMSKHWSNSIVSLLAAKNIIDSSYGSSFKPEQKITRAEFAVMLSRGLGLLGDRETAQRFRDVQPSTQTGDYIGAAAKAGIITGNTDATFRPNDNITREQLAIMIIRAMEYSGNPITLNGTSSSALSAFKDKAKIQNQSAEFVAKAVQQGIILGMTPTEFLPQGNATRAQAAVMLQRMLSMAGYL</sequence>
<feature type="domain" description="SLH" evidence="3">
    <location>
        <begin position="1220"/>
        <end position="1283"/>
    </location>
</feature>
<feature type="chain" id="PRO_5038838224" description="SLH domain-containing protein" evidence="2">
    <location>
        <begin position="20"/>
        <end position="1349"/>
    </location>
</feature>
<dbReference type="KEGG" id="pbd:PBOR_33630"/>
<dbReference type="InterPro" id="IPR028059">
    <property type="entry name" value="SWM_rpt"/>
</dbReference>
<name>A0A089LQ15_PAEBO</name>
<dbReference type="RefSeq" id="WP_042218084.1">
    <property type="nucleotide sequence ID" value="NZ_CP009285.1"/>
</dbReference>
<dbReference type="OrthoDB" id="2675126at2"/>
<keyword evidence="5" id="KW-1185">Reference proteome</keyword>
<dbReference type="Pfam" id="PF13753">
    <property type="entry name" value="SWM_repeat"/>
    <property type="match status" value="4"/>
</dbReference>
<dbReference type="InterPro" id="IPR051465">
    <property type="entry name" value="Cell_Envelope_Struct_Comp"/>
</dbReference>
<dbReference type="EMBL" id="CP009285">
    <property type="protein sequence ID" value="AIQ61293.1"/>
    <property type="molecule type" value="Genomic_DNA"/>
</dbReference>
<proteinExistence type="predicted"/>
<dbReference type="Gene3D" id="2.60.40.1220">
    <property type="match status" value="3"/>
</dbReference>
<evidence type="ECO:0000313" key="4">
    <source>
        <dbReference type="EMBL" id="AIQ61293.1"/>
    </source>
</evidence>
<organism evidence="4 5">
    <name type="scientific">Paenibacillus borealis</name>
    <dbReference type="NCBI Taxonomy" id="160799"/>
    <lineage>
        <taxon>Bacteria</taxon>
        <taxon>Bacillati</taxon>
        <taxon>Bacillota</taxon>
        <taxon>Bacilli</taxon>
        <taxon>Bacillales</taxon>
        <taxon>Paenibacillaceae</taxon>
        <taxon>Paenibacillus</taxon>
    </lineage>
</organism>
<dbReference type="PANTHER" id="PTHR43308:SF5">
    <property type="entry name" value="S-LAYER PROTEIN _ PEPTIDOGLYCAN ENDO-BETA-N-ACETYLGLUCOSAMINIDASE"/>
    <property type="match status" value="1"/>
</dbReference>
<dbReference type="Pfam" id="PF00395">
    <property type="entry name" value="SLH"/>
    <property type="match status" value="3"/>
</dbReference>
<evidence type="ECO:0000259" key="3">
    <source>
        <dbReference type="PROSITE" id="PS51272"/>
    </source>
</evidence>
<evidence type="ECO:0000313" key="5">
    <source>
        <dbReference type="Proteomes" id="UP000029518"/>
    </source>
</evidence>
<dbReference type="InterPro" id="IPR032812">
    <property type="entry name" value="SbsA_Ig"/>
</dbReference>
<dbReference type="Proteomes" id="UP000029518">
    <property type="component" value="Chromosome"/>
</dbReference>
<keyword evidence="1 2" id="KW-0732">Signal</keyword>
<dbReference type="InterPro" id="IPR014755">
    <property type="entry name" value="Cu-Rt/internalin_Ig-like"/>
</dbReference>